<dbReference type="KEGG" id="amr:AM1_2086"/>
<organism evidence="2 3">
    <name type="scientific">Acaryochloris marina (strain MBIC 11017)</name>
    <dbReference type="NCBI Taxonomy" id="329726"/>
    <lineage>
        <taxon>Bacteria</taxon>
        <taxon>Bacillati</taxon>
        <taxon>Cyanobacteriota</taxon>
        <taxon>Cyanophyceae</taxon>
        <taxon>Acaryochloridales</taxon>
        <taxon>Acaryochloridaceae</taxon>
        <taxon>Acaryochloris</taxon>
    </lineage>
</organism>
<keyword evidence="3" id="KW-1185">Reference proteome</keyword>
<dbReference type="Proteomes" id="UP000000268">
    <property type="component" value="Chromosome"/>
</dbReference>
<dbReference type="AlphaFoldDB" id="B0BYT5"/>
<dbReference type="EMBL" id="CP000828">
    <property type="protein sequence ID" value="ABW27101.1"/>
    <property type="molecule type" value="Genomic_DNA"/>
</dbReference>
<reference evidence="2 3" key="1">
    <citation type="journal article" date="2008" name="Proc. Natl. Acad. Sci. U.S.A.">
        <title>Niche adaptation and genome expansion in the chlorophyll d-producing cyanobacterium Acaryochloris marina.</title>
        <authorList>
            <person name="Swingley W.D."/>
            <person name="Chen M."/>
            <person name="Cheung P.C."/>
            <person name="Conrad A.L."/>
            <person name="Dejesa L.C."/>
            <person name="Hao J."/>
            <person name="Honchak B.M."/>
            <person name="Karbach L.E."/>
            <person name="Kurdoglu A."/>
            <person name="Lahiri S."/>
            <person name="Mastrian S.D."/>
            <person name="Miyashita H."/>
            <person name="Page L."/>
            <person name="Ramakrishna P."/>
            <person name="Satoh S."/>
            <person name="Sattley W.M."/>
            <person name="Shimada Y."/>
            <person name="Taylor H.L."/>
            <person name="Tomo T."/>
            <person name="Tsuchiya T."/>
            <person name="Wang Z.T."/>
            <person name="Raymond J."/>
            <person name="Mimuro M."/>
            <person name="Blankenship R.E."/>
            <person name="Touchman J.W."/>
        </authorList>
    </citation>
    <scope>NUCLEOTIDE SEQUENCE [LARGE SCALE GENOMIC DNA]</scope>
    <source>
        <strain evidence="3">MBIC 11017</strain>
    </source>
</reference>
<proteinExistence type="predicted"/>
<evidence type="ECO:0000313" key="3">
    <source>
        <dbReference type="Proteomes" id="UP000000268"/>
    </source>
</evidence>
<dbReference type="eggNOG" id="COG1595">
    <property type="taxonomic scope" value="Bacteria"/>
</dbReference>
<name>B0BYT5_ACAM1</name>
<accession>B0BYT5</accession>
<feature type="region of interest" description="Disordered" evidence="1">
    <location>
        <begin position="1"/>
        <end position="24"/>
    </location>
</feature>
<feature type="compositionally biased region" description="Basic and acidic residues" evidence="1">
    <location>
        <begin position="1"/>
        <end position="12"/>
    </location>
</feature>
<sequence length="47" mass="5511">MQARSRTLDQRQRQAKVVEASTVNTPIESDTKMVLPEEHALIQERRY</sequence>
<dbReference type="RefSeq" id="WP_012162590.1">
    <property type="nucleotide sequence ID" value="NC_009925.1"/>
</dbReference>
<dbReference type="HOGENOM" id="CLU_3163340_0_0_3"/>
<protein>
    <submittedName>
        <fullName evidence="2">Uncharacterized protein</fullName>
    </submittedName>
</protein>
<dbReference type="STRING" id="329726.AM1_2086"/>
<evidence type="ECO:0000256" key="1">
    <source>
        <dbReference type="SAM" id="MobiDB-lite"/>
    </source>
</evidence>
<gene>
    <name evidence="2" type="ordered locus">AM1_2086</name>
</gene>
<evidence type="ECO:0000313" key="2">
    <source>
        <dbReference type="EMBL" id="ABW27101.1"/>
    </source>
</evidence>